<feature type="domain" description="Glutamine amidotransferase" evidence="12">
    <location>
        <begin position="8"/>
        <end position="205"/>
    </location>
</feature>
<dbReference type="HAMAP" id="MF_00278">
    <property type="entry name" value="HisH"/>
    <property type="match status" value="1"/>
</dbReference>
<comment type="subunit">
    <text evidence="2 10">Heterodimer of HisH and HisF.</text>
</comment>
<keyword evidence="4 10" id="KW-0378">Hydrolase</keyword>
<evidence type="ECO:0000256" key="8">
    <source>
        <dbReference type="ARBA" id="ARBA00047838"/>
    </source>
</evidence>
<dbReference type="EMBL" id="CP006721">
    <property type="protein sequence ID" value="AGX44915.1"/>
    <property type="molecule type" value="Genomic_DNA"/>
</dbReference>
<keyword evidence="13" id="KW-0328">Glycosyltransferase</keyword>
<comment type="catalytic activity">
    <reaction evidence="9 10">
        <text>L-glutamine + H2O = L-glutamate + NH4(+)</text>
        <dbReference type="Rhea" id="RHEA:15889"/>
        <dbReference type="ChEBI" id="CHEBI:15377"/>
        <dbReference type="ChEBI" id="CHEBI:28938"/>
        <dbReference type="ChEBI" id="CHEBI:29985"/>
        <dbReference type="ChEBI" id="CHEBI:58359"/>
        <dbReference type="EC" id="3.5.1.2"/>
    </reaction>
</comment>
<evidence type="ECO:0000256" key="1">
    <source>
        <dbReference type="ARBA" id="ARBA00005091"/>
    </source>
</evidence>
<dbReference type="GO" id="GO:0004359">
    <property type="term" value="F:glutaminase activity"/>
    <property type="evidence" value="ECO:0007669"/>
    <property type="project" value="UniProtKB-EC"/>
</dbReference>
<evidence type="ECO:0000313" key="13">
    <source>
        <dbReference type="EMBL" id="AGX44915.1"/>
    </source>
</evidence>
<dbReference type="OrthoDB" id="9807137at2"/>
<feature type="active site" description="Nucleophile" evidence="10 11">
    <location>
        <position position="84"/>
    </location>
</feature>
<keyword evidence="10" id="KW-0963">Cytoplasm</keyword>
<dbReference type="EC" id="3.5.1.2" evidence="10"/>
<dbReference type="GO" id="GO:0000105">
    <property type="term" value="P:L-histidine biosynthetic process"/>
    <property type="evidence" value="ECO:0007669"/>
    <property type="project" value="UniProtKB-UniRule"/>
</dbReference>
<dbReference type="InterPro" id="IPR010139">
    <property type="entry name" value="Imidazole-glycPsynth_HisH"/>
</dbReference>
<evidence type="ECO:0000256" key="2">
    <source>
        <dbReference type="ARBA" id="ARBA00011152"/>
    </source>
</evidence>
<proteinExistence type="inferred from homology"/>
<gene>
    <name evidence="13" type="primary">hisH2</name>
    <name evidence="10" type="synonym">hisH</name>
    <name evidence="13" type="ORF">CLSA_c39550</name>
</gene>
<dbReference type="SUPFAM" id="SSF52317">
    <property type="entry name" value="Class I glutamine amidotransferase-like"/>
    <property type="match status" value="1"/>
</dbReference>
<dbReference type="Gene3D" id="3.40.50.880">
    <property type="match status" value="1"/>
</dbReference>
<evidence type="ECO:0000256" key="7">
    <source>
        <dbReference type="ARBA" id="ARBA00023239"/>
    </source>
</evidence>
<comment type="function">
    <text evidence="10">IGPS catalyzes the conversion of PRFAR and glutamine to IGP, AICAR and glutamate. The HisH subunit catalyzes the hydrolysis of glutamine to glutamate and ammonia as part of the synthesis of IGP and AICAR. The resulting ammonia molecule is channeled to the active site of HisF.</text>
</comment>
<evidence type="ECO:0000256" key="5">
    <source>
        <dbReference type="ARBA" id="ARBA00022962"/>
    </source>
</evidence>
<keyword evidence="3 10" id="KW-0028">Amino-acid biosynthesis</keyword>
<dbReference type="PIRSF" id="PIRSF000495">
    <property type="entry name" value="Amidotransf_hisH"/>
    <property type="match status" value="1"/>
</dbReference>
<dbReference type="RefSeq" id="WP_022749242.1">
    <property type="nucleotide sequence ID" value="NC_022571.1"/>
</dbReference>
<evidence type="ECO:0000259" key="12">
    <source>
        <dbReference type="Pfam" id="PF00117"/>
    </source>
</evidence>
<dbReference type="GeneID" id="55476251"/>
<feature type="active site" evidence="10 11">
    <location>
        <position position="191"/>
    </location>
</feature>
<dbReference type="EC" id="4.3.2.10" evidence="10"/>
<evidence type="ECO:0000256" key="3">
    <source>
        <dbReference type="ARBA" id="ARBA00022605"/>
    </source>
</evidence>
<keyword evidence="14" id="KW-1185">Reference proteome</keyword>
<keyword evidence="5 10" id="KW-0315">Glutamine amidotransferase</keyword>
<dbReference type="PATRIC" id="fig|1345695.3.peg.3942"/>
<dbReference type="UniPathway" id="UPA00031">
    <property type="reaction ID" value="UER00010"/>
</dbReference>
<keyword evidence="13" id="KW-0808">Transferase</keyword>
<evidence type="ECO:0000256" key="4">
    <source>
        <dbReference type="ARBA" id="ARBA00022801"/>
    </source>
</evidence>
<dbReference type="PANTHER" id="PTHR42701:SF1">
    <property type="entry name" value="IMIDAZOLE GLYCEROL PHOSPHATE SYNTHASE SUBUNIT HISH"/>
    <property type="match status" value="1"/>
</dbReference>
<comment type="pathway">
    <text evidence="1 10">Amino-acid biosynthesis; L-histidine biosynthesis; L-histidine from 5-phospho-alpha-D-ribose 1-diphosphate: step 5/9.</text>
</comment>
<evidence type="ECO:0000313" key="14">
    <source>
        <dbReference type="Proteomes" id="UP000017118"/>
    </source>
</evidence>
<evidence type="ECO:0000256" key="11">
    <source>
        <dbReference type="PIRSR" id="PIRSR000495-1"/>
    </source>
</evidence>
<dbReference type="HOGENOM" id="CLU_071837_2_0_9"/>
<evidence type="ECO:0000256" key="9">
    <source>
        <dbReference type="ARBA" id="ARBA00049534"/>
    </source>
</evidence>
<evidence type="ECO:0000256" key="6">
    <source>
        <dbReference type="ARBA" id="ARBA00023102"/>
    </source>
</evidence>
<sequence>MQENKICIIDYGMGNLMSVFRAFEMLGEKPIISNKKEEILNSNKIILPGVGAFSVAMNNLCDLDLIDTLSEKVIKQKTPFLGICLGMQLIAEESYEFGHHKGLGWIPATVRPFEISEDLRIPHMGWNDIEPISKNSSLFQGLSGDLSYYFVHSYHVECNDSKYIGSTCEYGEKFVSSIQYENIYATQFHPEKSQKNGIQLLRNFISV</sequence>
<dbReference type="eggNOG" id="COG0118">
    <property type="taxonomic scope" value="Bacteria"/>
</dbReference>
<dbReference type="AlphaFoldDB" id="U5MWG1"/>
<comment type="catalytic activity">
    <reaction evidence="8 10">
        <text>5-[(5-phospho-1-deoxy-D-ribulos-1-ylimino)methylamino]-1-(5-phospho-beta-D-ribosyl)imidazole-4-carboxamide + L-glutamine = D-erythro-1-(imidazol-4-yl)glycerol 3-phosphate + 5-amino-1-(5-phospho-beta-D-ribosyl)imidazole-4-carboxamide + L-glutamate + H(+)</text>
        <dbReference type="Rhea" id="RHEA:24793"/>
        <dbReference type="ChEBI" id="CHEBI:15378"/>
        <dbReference type="ChEBI" id="CHEBI:29985"/>
        <dbReference type="ChEBI" id="CHEBI:58278"/>
        <dbReference type="ChEBI" id="CHEBI:58359"/>
        <dbReference type="ChEBI" id="CHEBI:58475"/>
        <dbReference type="ChEBI" id="CHEBI:58525"/>
        <dbReference type="EC" id="4.3.2.10"/>
    </reaction>
</comment>
<reference evidence="13 14" key="1">
    <citation type="journal article" date="2013" name="Genome Announc.">
        <title>Complete Genome Sequence of the Solvent Producer Clostridium saccharobutylicum NCP262 (DSM 13864).</title>
        <authorList>
            <person name="Poehlein A."/>
            <person name="Hartwich K."/>
            <person name="Krabben P."/>
            <person name="Ehrenreich A."/>
            <person name="Liebl W."/>
            <person name="Durre P."/>
            <person name="Gottschalk G."/>
            <person name="Daniel R."/>
        </authorList>
    </citation>
    <scope>NUCLEOTIDE SEQUENCE [LARGE SCALE GENOMIC DNA]</scope>
    <source>
        <strain evidence="13">DSM 13864</strain>
    </source>
</reference>
<accession>U5MWG1</accession>
<dbReference type="GO" id="GO:0005737">
    <property type="term" value="C:cytoplasm"/>
    <property type="evidence" value="ECO:0007669"/>
    <property type="project" value="UniProtKB-SubCell"/>
</dbReference>
<organism evidence="13 14">
    <name type="scientific">Clostridium saccharobutylicum DSM 13864</name>
    <dbReference type="NCBI Taxonomy" id="1345695"/>
    <lineage>
        <taxon>Bacteria</taxon>
        <taxon>Bacillati</taxon>
        <taxon>Bacillota</taxon>
        <taxon>Clostridia</taxon>
        <taxon>Eubacteriales</taxon>
        <taxon>Clostridiaceae</taxon>
        <taxon>Clostridium</taxon>
    </lineage>
</organism>
<dbReference type="InterPro" id="IPR017926">
    <property type="entry name" value="GATASE"/>
</dbReference>
<dbReference type="Pfam" id="PF00117">
    <property type="entry name" value="GATase"/>
    <property type="match status" value="1"/>
</dbReference>
<evidence type="ECO:0000256" key="10">
    <source>
        <dbReference type="HAMAP-Rule" id="MF_00278"/>
    </source>
</evidence>
<dbReference type="NCBIfam" id="TIGR01855">
    <property type="entry name" value="IMP_synth_hisH"/>
    <property type="match status" value="1"/>
</dbReference>
<dbReference type="GO" id="GO:0016829">
    <property type="term" value="F:lyase activity"/>
    <property type="evidence" value="ECO:0007669"/>
    <property type="project" value="UniProtKB-KW"/>
</dbReference>
<feature type="active site" evidence="10 11">
    <location>
        <position position="189"/>
    </location>
</feature>
<dbReference type="GO" id="GO:0000107">
    <property type="term" value="F:imidazoleglycerol-phosphate synthase activity"/>
    <property type="evidence" value="ECO:0007669"/>
    <property type="project" value="UniProtKB-UniRule"/>
</dbReference>
<protein>
    <recommendedName>
        <fullName evidence="10">Imidazole glycerol phosphate synthase subunit HisH</fullName>
        <ecNumber evidence="10">4.3.2.10</ecNumber>
    </recommendedName>
    <alternativeName>
        <fullName evidence="10">IGP synthase glutaminase subunit</fullName>
        <ecNumber evidence="10">3.5.1.2</ecNumber>
    </alternativeName>
    <alternativeName>
        <fullName evidence="10">IGP synthase subunit HisH</fullName>
    </alternativeName>
    <alternativeName>
        <fullName evidence="10">ImGP synthase subunit HisH</fullName>
        <shortName evidence="10">IGPS subunit HisH</shortName>
    </alternativeName>
</protein>
<dbReference type="InterPro" id="IPR029062">
    <property type="entry name" value="Class_I_gatase-like"/>
</dbReference>
<keyword evidence="7 10" id="KW-0456">Lyase</keyword>
<dbReference type="PANTHER" id="PTHR42701">
    <property type="entry name" value="IMIDAZOLE GLYCEROL PHOSPHATE SYNTHASE SUBUNIT HISH"/>
    <property type="match status" value="1"/>
</dbReference>
<name>U5MWG1_CLOSA</name>
<dbReference type="KEGG" id="csb:CLSA_c39550"/>
<keyword evidence="6 10" id="KW-0368">Histidine biosynthesis</keyword>
<dbReference type="Proteomes" id="UP000017118">
    <property type="component" value="Chromosome"/>
</dbReference>
<dbReference type="CDD" id="cd01748">
    <property type="entry name" value="GATase1_IGP_Synthase"/>
    <property type="match status" value="1"/>
</dbReference>
<dbReference type="PROSITE" id="PS51273">
    <property type="entry name" value="GATASE_TYPE_1"/>
    <property type="match status" value="1"/>
</dbReference>
<comment type="subcellular location">
    <subcellularLocation>
        <location evidence="10">Cytoplasm</location>
    </subcellularLocation>
</comment>